<feature type="region of interest" description="Disordered" evidence="2">
    <location>
        <begin position="237"/>
        <end position="256"/>
    </location>
</feature>
<proteinExistence type="predicted"/>
<accession>A0A1G2MDY8</accession>
<keyword evidence="3" id="KW-0732">Signal</keyword>
<dbReference type="AlphaFoldDB" id="A0A1G2MDY8"/>
<evidence type="ECO:0000313" key="4">
    <source>
        <dbReference type="EMBL" id="OHA22106.1"/>
    </source>
</evidence>
<feature type="signal peptide" evidence="3">
    <location>
        <begin position="1"/>
        <end position="27"/>
    </location>
</feature>
<comment type="caution">
    <text evidence="4">The sequence shown here is derived from an EMBL/GenBank/DDBJ whole genome shotgun (WGS) entry which is preliminary data.</text>
</comment>
<evidence type="ECO:0008006" key="6">
    <source>
        <dbReference type="Google" id="ProtNLM"/>
    </source>
</evidence>
<evidence type="ECO:0000313" key="5">
    <source>
        <dbReference type="Proteomes" id="UP000176493"/>
    </source>
</evidence>
<evidence type="ECO:0000256" key="3">
    <source>
        <dbReference type="SAM" id="SignalP"/>
    </source>
</evidence>
<dbReference type="EMBL" id="MHRJ01000032">
    <property type="protein sequence ID" value="OHA22106.1"/>
    <property type="molecule type" value="Genomic_DNA"/>
</dbReference>
<gene>
    <name evidence="4" type="ORF">A2W52_01615</name>
</gene>
<feature type="compositionally biased region" description="Polar residues" evidence="2">
    <location>
        <begin position="246"/>
        <end position="256"/>
    </location>
</feature>
<evidence type="ECO:0000256" key="1">
    <source>
        <dbReference type="SAM" id="Coils"/>
    </source>
</evidence>
<sequence>MNFMERTVTNTAAVAAILLLVASTALAADPAGIALPAVPPPKPQPARELRKDIRDIRVERRETVKDEFQKARTDIKAIRATATSSGATKDAVRSPVKDIRTEAKQNIKDARTEAREEIKTKQAELRRVRLNREFERVYRRFTAAVERLEKLATRIESRLKKFEEQSRDMSASRTRLAEAQAKISAARNDTEAIKTAAVSSGGTLDAGTALESRRNAVKTAKESIKVAHAALVQVVNGMKPGRSGAPATTTAESSGN</sequence>
<feature type="coiled-coil region" evidence="1">
    <location>
        <begin position="100"/>
        <end position="196"/>
    </location>
</feature>
<organism evidence="4 5">
    <name type="scientific">Candidatus Taylorbacteria bacterium RIFCSPHIGHO2_02_49_25</name>
    <dbReference type="NCBI Taxonomy" id="1802305"/>
    <lineage>
        <taxon>Bacteria</taxon>
        <taxon>Candidatus Tayloriibacteriota</taxon>
    </lineage>
</organism>
<keyword evidence="1" id="KW-0175">Coiled coil</keyword>
<name>A0A1G2MDY8_9BACT</name>
<evidence type="ECO:0000256" key="2">
    <source>
        <dbReference type="SAM" id="MobiDB-lite"/>
    </source>
</evidence>
<protein>
    <recommendedName>
        <fullName evidence="6">DUF5667 domain-containing protein</fullName>
    </recommendedName>
</protein>
<reference evidence="4 5" key="1">
    <citation type="journal article" date="2016" name="Nat. Commun.">
        <title>Thousands of microbial genomes shed light on interconnected biogeochemical processes in an aquifer system.</title>
        <authorList>
            <person name="Anantharaman K."/>
            <person name="Brown C.T."/>
            <person name="Hug L.A."/>
            <person name="Sharon I."/>
            <person name="Castelle C.J."/>
            <person name="Probst A.J."/>
            <person name="Thomas B.C."/>
            <person name="Singh A."/>
            <person name="Wilkins M.J."/>
            <person name="Karaoz U."/>
            <person name="Brodie E.L."/>
            <person name="Williams K.H."/>
            <person name="Hubbard S.S."/>
            <person name="Banfield J.F."/>
        </authorList>
    </citation>
    <scope>NUCLEOTIDE SEQUENCE [LARGE SCALE GENOMIC DNA]</scope>
</reference>
<feature type="chain" id="PRO_5009583653" description="DUF5667 domain-containing protein" evidence="3">
    <location>
        <begin position="28"/>
        <end position="256"/>
    </location>
</feature>
<dbReference type="Proteomes" id="UP000176493">
    <property type="component" value="Unassembled WGS sequence"/>
</dbReference>